<dbReference type="Proteomes" id="UP000028705">
    <property type="component" value="Unassembled WGS sequence"/>
</dbReference>
<proteinExistence type="predicted"/>
<name>A0A086ABV8_9FLAO</name>
<comment type="caution">
    <text evidence="2">The sequence shown here is derived from an EMBL/GenBank/DDBJ whole genome shotgun (WGS) entry which is preliminary data.</text>
</comment>
<protein>
    <recommendedName>
        <fullName evidence="4">YARHG domain-containing protein</fullName>
    </recommendedName>
</protein>
<organism evidence="2 3">
    <name type="scientific">Chryseobacterium soli</name>
    <dbReference type="NCBI Taxonomy" id="445961"/>
    <lineage>
        <taxon>Bacteria</taxon>
        <taxon>Pseudomonadati</taxon>
        <taxon>Bacteroidota</taxon>
        <taxon>Flavobacteriia</taxon>
        <taxon>Flavobacteriales</taxon>
        <taxon>Weeksellaceae</taxon>
        <taxon>Chryseobacterium group</taxon>
        <taxon>Chryseobacterium</taxon>
    </lineage>
</organism>
<feature type="signal peptide" evidence="1">
    <location>
        <begin position="1"/>
        <end position="20"/>
    </location>
</feature>
<dbReference type="OrthoDB" id="1234616at2"/>
<evidence type="ECO:0000313" key="3">
    <source>
        <dbReference type="Proteomes" id="UP000028705"/>
    </source>
</evidence>
<sequence>MKKNHLFYLLFILLFNLAGAQTITFISDKSSNPLPKVSVFGKDGNILAYSDIDGKIDKKSLSPEQEKFKIVYDNFPVATLSYSDFDKDIIRLNDQVNEIETIVIKNTKPAKYIFIKGNFNSYVTVNKRLNCYADGIVTYIFDNKTKKLKSTNVEQYRVYRLDDPKSEKKQTASWDYASSLSVPEMKNVGNLEEYKKKNTKVKELKGERKDEIEITGEFLQQKEFAFLGFRFFDLKGIINIAFEKDSKKTLKDLMEYNEIDFLKLKHKSEENYNQLMAYSNFYSTELGFINENDLEKVKFKKESSSYTSKFWENPSFPNMQLVFSSFFKDDLKEQENKPQN</sequence>
<keyword evidence="1" id="KW-0732">Signal</keyword>
<dbReference type="eggNOG" id="ENOG5032SZK">
    <property type="taxonomic scope" value="Bacteria"/>
</dbReference>
<keyword evidence="3" id="KW-1185">Reference proteome</keyword>
<gene>
    <name evidence="2" type="ORF">IW15_01630</name>
</gene>
<evidence type="ECO:0000256" key="1">
    <source>
        <dbReference type="SAM" id="SignalP"/>
    </source>
</evidence>
<evidence type="ECO:0000313" key="2">
    <source>
        <dbReference type="EMBL" id="KFF14172.1"/>
    </source>
</evidence>
<dbReference type="EMBL" id="JPRH01000001">
    <property type="protein sequence ID" value="KFF14172.1"/>
    <property type="molecule type" value="Genomic_DNA"/>
</dbReference>
<evidence type="ECO:0008006" key="4">
    <source>
        <dbReference type="Google" id="ProtNLM"/>
    </source>
</evidence>
<dbReference type="AlphaFoldDB" id="A0A086ABV8"/>
<accession>A0A086ABV8</accession>
<dbReference type="RefSeq" id="WP_034708766.1">
    <property type="nucleotide sequence ID" value="NZ_JPRH01000001.1"/>
</dbReference>
<feature type="chain" id="PRO_5001802414" description="YARHG domain-containing protein" evidence="1">
    <location>
        <begin position="21"/>
        <end position="340"/>
    </location>
</feature>
<dbReference type="STRING" id="445961.IW15_01630"/>
<reference evidence="2 3" key="1">
    <citation type="submission" date="2014-07" db="EMBL/GenBank/DDBJ databases">
        <title>Genome of Chryseobacterium soli DSM 19298.</title>
        <authorList>
            <person name="Stropko S.J."/>
            <person name="Pipes S.E."/>
            <person name="Newman J."/>
        </authorList>
    </citation>
    <scope>NUCLEOTIDE SEQUENCE [LARGE SCALE GENOMIC DNA]</scope>
    <source>
        <strain evidence="2 3">DSM 19298</strain>
    </source>
</reference>